<dbReference type="Gene3D" id="3.40.50.2300">
    <property type="match status" value="1"/>
</dbReference>
<dbReference type="AlphaFoldDB" id="A0A8I6TH98"/>
<dbReference type="GO" id="GO:0003723">
    <property type="term" value="F:RNA binding"/>
    <property type="evidence" value="ECO:0007669"/>
    <property type="project" value="UniProtKB-KW"/>
</dbReference>
<keyword evidence="6" id="KW-0943">RNA-mediated gene silencing</keyword>
<evidence type="ECO:0000256" key="2">
    <source>
        <dbReference type="ARBA" id="ARBA00022473"/>
    </source>
</evidence>
<name>A0A8I6TH98_CIMLE</name>
<dbReference type="KEGG" id="clec:106672698"/>
<dbReference type="CDD" id="cd04658">
    <property type="entry name" value="Piwi_piwi-like_Euk"/>
    <property type="match status" value="1"/>
</dbReference>
<dbReference type="PROSITE" id="PS50822">
    <property type="entry name" value="PIWI"/>
    <property type="match status" value="1"/>
</dbReference>
<dbReference type="OMA" id="DICWIPG"/>
<sequence length="873" mass="99371">MVANTAIRSVEMDIPEASRGRLRGRSRGRARRPAEQTPITPGGPVLDGRGDEPQTRSECLARDLKTLSINPLVTPIVNPSGGDQKRDTVINTNTKGNFRGRKPLSTQQVFTRPKNVISKQGKTGDVVELSANYFALLTHTDWALYQYRVDFSPEEERTVTRKALLRMHKDSLGGGYIFDGTVLFVTQLLSPGPIELYSIRESDQEKIRITIKKAGDLVMGDHHYIQLFNILMRKCLDNLHLQMVGRNFFDAAARVEIKEYKMELWPGYLTSIRQHENNILMCAEITHKVMRRETALDLMYESMNRSRQDWKSVFENSIIGSVVLTEYNNRTYRIDDIDFNTRPDSTFQLRNKEERTYIDYYLQRYEIRIRVKDQPMLVSRAKPREIRAGMTEIIYLVPELCRLTGLTDDMRSNFQLMRALAEHTRVVPEARIQKLHKFSSRLKSTPSVQEDLTQWNMKLSTDLVKFNGRILPHEVITYGGSAHSDAGRDADWTKSMRNFPMLIMGTLRNWAICYMSKSKPDVQSFIAALTKSAITLQFTIPQPIIKELNDDRSSTYVDAIDQLISYKNPQLIMCIVPNNRADRYGAIKKKCCVDRAVPTQVVVAKNLVSKGIMSITTKIAIQINCKIGGTPWTVSVPMNGLMVVGYDVCHDTTNKGRSFGAMVASLNKGLSRYYSAATPHTSGEELSNDLSINIVKAVVKYRQYNQDNLPSRVVIYRDGVGEGQIPFVFNHEVRVIKEKLNNIYNGKPPGMAFIIVTKRLNTRIFYENRNPPPGTIVDDCITSPDKYDFFLVSQSVRQGTVSPTAYNVIDDSTGLDPDKMQRLTYKMTHLYFNWSGTVRVPAQCQYAHKLAFLVGQSLHRSPNNGLEDLLYFL</sequence>
<dbReference type="SUPFAM" id="SSF53098">
    <property type="entry name" value="Ribonuclease H-like"/>
    <property type="match status" value="1"/>
</dbReference>
<feature type="domain" description="PAZ" evidence="9">
    <location>
        <begin position="294"/>
        <end position="405"/>
    </location>
</feature>
<evidence type="ECO:0000256" key="5">
    <source>
        <dbReference type="ARBA" id="ARBA00022884"/>
    </source>
</evidence>
<dbReference type="OrthoDB" id="445936at2759"/>
<dbReference type="Pfam" id="PF02171">
    <property type="entry name" value="Piwi"/>
    <property type="match status" value="1"/>
</dbReference>
<evidence type="ECO:0000256" key="8">
    <source>
        <dbReference type="SAM" id="MobiDB-lite"/>
    </source>
</evidence>
<dbReference type="Pfam" id="PF23278">
    <property type="entry name" value="Piwi_N"/>
    <property type="match status" value="1"/>
</dbReference>
<evidence type="ECO:0000313" key="12">
    <source>
        <dbReference type="Proteomes" id="UP000494040"/>
    </source>
</evidence>
<comment type="similarity">
    <text evidence="7">Belongs to the argonaute family. Piwi subfamily.</text>
</comment>
<accession>A0A8I6TH98</accession>
<dbReference type="SMART" id="SM00950">
    <property type="entry name" value="Piwi"/>
    <property type="match status" value="1"/>
</dbReference>
<dbReference type="GeneID" id="106672698"/>
<dbReference type="Gene3D" id="3.30.420.10">
    <property type="entry name" value="Ribonuclease H-like superfamily/Ribonuclease H"/>
    <property type="match status" value="1"/>
</dbReference>
<dbReference type="EnsemblMetazoa" id="XM_014404322.2">
    <property type="protein sequence ID" value="XP_014259808.1"/>
    <property type="gene ID" value="LOC106672698"/>
</dbReference>
<dbReference type="Proteomes" id="UP000494040">
    <property type="component" value="Unassembled WGS sequence"/>
</dbReference>
<dbReference type="PROSITE" id="PS50821">
    <property type="entry name" value="PAZ"/>
    <property type="match status" value="1"/>
</dbReference>
<dbReference type="SMART" id="SM00949">
    <property type="entry name" value="PAZ"/>
    <property type="match status" value="1"/>
</dbReference>
<dbReference type="CDD" id="cd02845">
    <property type="entry name" value="PAZ_piwi_like"/>
    <property type="match status" value="1"/>
</dbReference>
<dbReference type="FunFam" id="3.30.420.10:FF:000014">
    <property type="entry name" value="Piwi-like RNA-mediated gene silencing 1"/>
    <property type="match status" value="1"/>
</dbReference>
<dbReference type="InterPro" id="IPR036085">
    <property type="entry name" value="PAZ_dom_sf"/>
</dbReference>
<keyword evidence="12" id="KW-1185">Reference proteome</keyword>
<dbReference type="PANTHER" id="PTHR22891">
    <property type="entry name" value="EUKARYOTIC TRANSLATION INITIATION FACTOR 2C"/>
    <property type="match status" value="1"/>
</dbReference>
<keyword evidence="2" id="KW-0217">Developmental protein</keyword>
<dbReference type="InterPro" id="IPR012337">
    <property type="entry name" value="RNaseH-like_sf"/>
</dbReference>
<evidence type="ECO:0000256" key="7">
    <source>
        <dbReference type="ARBA" id="ARBA00038291"/>
    </source>
</evidence>
<feature type="compositionally biased region" description="Basic residues" evidence="8">
    <location>
        <begin position="20"/>
        <end position="31"/>
    </location>
</feature>
<dbReference type="InterPro" id="IPR036397">
    <property type="entry name" value="RNaseH_sf"/>
</dbReference>
<comment type="subcellular location">
    <subcellularLocation>
        <location evidence="1">Cytoplasm</location>
    </subcellularLocation>
</comment>
<proteinExistence type="inferred from homology"/>
<dbReference type="InterPro" id="IPR003165">
    <property type="entry name" value="Piwi"/>
</dbReference>
<dbReference type="SUPFAM" id="SSF101690">
    <property type="entry name" value="PAZ domain"/>
    <property type="match status" value="1"/>
</dbReference>
<dbReference type="FunFam" id="2.170.260.10:FF:000003">
    <property type="entry name" value="Piwi-like RNA-mediated gene silencing 2"/>
    <property type="match status" value="1"/>
</dbReference>
<evidence type="ECO:0000313" key="11">
    <source>
        <dbReference type="EnsemblMetazoa" id="XP_014259808.1"/>
    </source>
</evidence>
<dbReference type="InterPro" id="IPR003100">
    <property type="entry name" value="PAZ_dom"/>
</dbReference>
<feature type="region of interest" description="Disordered" evidence="8">
    <location>
        <begin position="1"/>
        <end position="55"/>
    </location>
</feature>
<dbReference type="Gene3D" id="2.170.260.10">
    <property type="entry name" value="paz domain"/>
    <property type="match status" value="1"/>
</dbReference>
<evidence type="ECO:0000256" key="3">
    <source>
        <dbReference type="ARBA" id="ARBA00022490"/>
    </source>
</evidence>
<keyword evidence="4" id="KW-0221">Differentiation</keyword>
<reference evidence="11" key="1">
    <citation type="submission" date="2022-01" db="UniProtKB">
        <authorList>
            <consortium name="EnsemblMetazoa"/>
        </authorList>
    </citation>
    <scope>IDENTIFICATION</scope>
</reference>
<protein>
    <recommendedName>
        <fullName evidence="13">Piwi</fullName>
    </recommendedName>
</protein>
<keyword evidence="5" id="KW-0694">RNA-binding</keyword>
<dbReference type="Pfam" id="PF02170">
    <property type="entry name" value="PAZ"/>
    <property type="match status" value="1"/>
</dbReference>
<dbReference type="GO" id="GO:0005737">
    <property type="term" value="C:cytoplasm"/>
    <property type="evidence" value="ECO:0007669"/>
    <property type="project" value="UniProtKB-SubCell"/>
</dbReference>
<keyword evidence="3" id="KW-0963">Cytoplasm</keyword>
<evidence type="ECO:0000256" key="4">
    <source>
        <dbReference type="ARBA" id="ARBA00022782"/>
    </source>
</evidence>
<dbReference type="GO" id="GO:0140965">
    <property type="term" value="P:secondary piRNA processing"/>
    <property type="evidence" value="ECO:0007669"/>
    <property type="project" value="UniProtKB-ARBA"/>
</dbReference>
<dbReference type="RefSeq" id="XP_014259808.1">
    <property type="nucleotide sequence ID" value="XM_014404322.2"/>
</dbReference>
<evidence type="ECO:0000256" key="6">
    <source>
        <dbReference type="ARBA" id="ARBA00023158"/>
    </source>
</evidence>
<evidence type="ECO:0000259" key="9">
    <source>
        <dbReference type="PROSITE" id="PS50821"/>
    </source>
</evidence>
<organism evidence="11 12">
    <name type="scientific">Cimex lectularius</name>
    <name type="common">Bed bug</name>
    <name type="synonym">Acanthia lectularia</name>
    <dbReference type="NCBI Taxonomy" id="79782"/>
    <lineage>
        <taxon>Eukaryota</taxon>
        <taxon>Metazoa</taxon>
        <taxon>Ecdysozoa</taxon>
        <taxon>Arthropoda</taxon>
        <taxon>Hexapoda</taxon>
        <taxon>Insecta</taxon>
        <taxon>Pterygota</taxon>
        <taxon>Neoptera</taxon>
        <taxon>Paraneoptera</taxon>
        <taxon>Hemiptera</taxon>
        <taxon>Heteroptera</taxon>
        <taxon>Panheteroptera</taxon>
        <taxon>Cimicomorpha</taxon>
        <taxon>Cimicidae</taxon>
        <taxon>Cimex</taxon>
    </lineage>
</organism>
<evidence type="ECO:0000256" key="1">
    <source>
        <dbReference type="ARBA" id="ARBA00004496"/>
    </source>
</evidence>
<feature type="domain" description="Piwi" evidence="10">
    <location>
        <begin position="571"/>
        <end position="859"/>
    </location>
</feature>
<evidence type="ECO:0000259" key="10">
    <source>
        <dbReference type="PROSITE" id="PS50822"/>
    </source>
</evidence>
<dbReference type="GO" id="GO:0030154">
    <property type="term" value="P:cell differentiation"/>
    <property type="evidence" value="ECO:0007669"/>
    <property type="project" value="UniProtKB-KW"/>
</dbReference>
<evidence type="ECO:0008006" key="13">
    <source>
        <dbReference type="Google" id="ProtNLM"/>
    </source>
</evidence>